<keyword evidence="2" id="KW-0472">Membrane</keyword>
<evidence type="ECO:0000313" key="5">
    <source>
        <dbReference type="Proteomes" id="UP000018291"/>
    </source>
</evidence>
<dbReference type="PROSITE" id="PS50234">
    <property type="entry name" value="VWFA"/>
    <property type="match status" value="1"/>
</dbReference>
<evidence type="ECO:0000256" key="2">
    <source>
        <dbReference type="SAM" id="Phobius"/>
    </source>
</evidence>
<dbReference type="InterPro" id="IPR024163">
    <property type="entry name" value="Aerotolerance_reg_N"/>
</dbReference>
<dbReference type="SUPFAM" id="SSF52317">
    <property type="entry name" value="Class I glutamine amidotransferase-like"/>
    <property type="match status" value="1"/>
</dbReference>
<feature type="transmembrane region" description="Helical" evidence="2">
    <location>
        <begin position="620"/>
        <end position="638"/>
    </location>
</feature>
<dbReference type="Pfam" id="PF13519">
    <property type="entry name" value="VWA_2"/>
    <property type="match status" value="2"/>
</dbReference>
<evidence type="ECO:0000256" key="1">
    <source>
        <dbReference type="SAM" id="MobiDB-lite"/>
    </source>
</evidence>
<dbReference type="Proteomes" id="UP000018291">
    <property type="component" value="Unassembled WGS sequence"/>
</dbReference>
<dbReference type="InterPro" id="IPR002035">
    <property type="entry name" value="VWF_A"/>
</dbReference>
<comment type="caution">
    <text evidence="4">The sequence shown here is derived from an EMBL/GenBank/DDBJ whole genome shotgun (WGS) entry which is preliminary data.</text>
</comment>
<dbReference type="eggNOG" id="COG2304">
    <property type="taxonomic scope" value="Bacteria"/>
</dbReference>
<feature type="domain" description="VWFA" evidence="3">
    <location>
        <begin position="987"/>
        <end position="1173"/>
    </location>
</feature>
<keyword evidence="2" id="KW-1133">Transmembrane helix</keyword>
<dbReference type="InterPro" id="IPR036465">
    <property type="entry name" value="vWFA_dom_sf"/>
</dbReference>
<proteinExistence type="predicted"/>
<gene>
    <name evidence="4" type="ORF">BN381_350143</name>
</gene>
<keyword evidence="2" id="KW-0812">Transmembrane</keyword>
<dbReference type="RefSeq" id="WP_012228084.1">
    <property type="nucleotide sequence ID" value="NZ_HG422565.1"/>
</dbReference>
<dbReference type="Pfam" id="PF00092">
    <property type="entry name" value="VWA"/>
    <property type="match status" value="1"/>
</dbReference>
<dbReference type="PANTHER" id="PTHR37947:SF2">
    <property type="entry name" value="VON WILLEBRAND FACTOR TYPE A"/>
    <property type="match status" value="1"/>
</dbReference>
<dbReference type="SMART" id="SM00327">
    <property type="entry name" value="VWA"/>
    <property type="match status" value="3"/>
</dbReference>
<name>R4Z0R2_9ACTN</name>
<feature type="compositionally biased region" description="Low complexity" evidence="1">
    <location>
        <begin position="1521"/>
        <end position="1537"/>
    </location>
</feature>
<dbReference type="eggNOG" id="COG5426">
    <property type="taxonomic scope" value="Bacteria"/>
</dbReference>
<dbReference type="Gene3D" id="3.40.50.880">
    <property type="match status" value="2"/>
</dbReference>
<feature type="transmembrane region" description="Helical" evidence="2">
    <location>
        <begin position="585"/>
        <end position="604"/>
    </location>
</feature>
<accession>R4Z0R2</accession>
<dbReference type="EMBL" id="CANL01000029">
    <property type="protein sequence ID" value="CCM64283.1"/>
    <property type="molecule type" value="Genomic_DNA"/>
</dbReference>
<keyword evidence="5" id="KW-1185">Reference proteome</keyword>
<feature type="transmembrane region" description="Helical" evidence="2">
    <location>
        <begin position="59"/>
        <end position="80"/>
    </location>
</feature>
<dbReference type="OrthoDB" id="9781333at2"/>
<feature type="compositionally biased region" description="Pro residues" evidence="1">
    <location>
        <begin position="1481"/>
        <end position="1502"/>
    </location>
</feature>
<dbReference type="CDD" id="cd00198">
    <property type="entry name" value="vWFA"/>
    <property type="match status" value="1"/>
</dbReference>
<dbReference type="Pfam" id="PF07090">
    <property type="entry name" value="GATase1_like"/>
    <property type="match status" value="1"/>
</dbReference>
<dbReference type="Gene3D" id="3.40.50.410">
    <property type="entry name" value="von Willebrand factor, type A domain"/>
    <property type="match status" value="2"/>
</dbReference>
<dbReference type="Pfam" id="PF07584">
    <property type="entry name" value="BatA"/>
    <property type="match status" value="1"/>
</dbReference>
<dbReference type="STRING" id="1229780.BN381_350143"/>
<dbReference type="InterPro" id="IPR029062">
    <property type="entry name" value="Class_I_gatase-like"/>
</dbReference>
<organism evidence="4 5">
    <name type="scientific">Candidatus Neomicrothrix parvicella RN1</name>
    <dbReference type="NCBI Taxonomy" id="1229780"/>
    <lineage>
        <taxon>Bacteria</taxon>
        <taxon>Bacillati</taxon>
        <taxon>Actinomycetota</taxon>
        <taxon>Acidimicrobiia</taxon>
        <taxon>Acidimicrobiales</taxon>
        <taxon>Microthrixaceae</taxon>
        <taxon>Candidatus Neomicrothrix</taxon>
    </lineage>
</organism>
<dbReference type="SUPFAM" id="SSF53300">
    <property type="entry name" value="vWA-like"/>
    <property type="match status" value="3"/>
</dbReference>
<sequence>MSFANPAGWWLATLVIPIIALHILKAQRTQVEVASTLEWESIDRPVAAARPWQRLRWSIPLLLQLLAVALLAAALAGPALNTGRTSAEHVVIMVDTSSSMGGTDGSPTRVDEARGQVSKVVDGLGATTRVSLISTGAPAQILAGETPATDIGGRLDAIRASEGGFDAAATGSLATSLERPDQSVEHVLISDGGLDDSAIRQLPAGTRLVGVGRSDVNVGVTNVVVTPRGASLHVQATLTNSGDRDATRVARFDVDGRTRGTTSTKVTKRGSVETALDVPVGKRIEVLLDGDDVLRLDDHAYAAGPSESSLDVLVVGAANPFVDALLSSNPQVKATRTSPEKFAAATAAAGADPKAGGPLAGIDLAVFDQAPVPANIAVPYLAIAPPGGTQAVRVGDTVEDPVPTLIRSDVDLLADLDLRGLAFASAQRIDAPAASTLIAAEGAPLLVQGRDANVGFVYLAAPLSQTNLGLLPAFPVLGDRVIATLGRTDLVGGDLHVGDALNLAVGADAAVTSPSGSETTVRPGNPAPMVDRTGFWTVRTEDQGERTVVVNADPVETQVAPTDQLAIPGIRGDRGGEGEPVTKSLVGALILTALLVIAVEWLIGRRRRGVPQRQWRRSEYLRIAIVVLLLAALWAPSFHRSSDAVATVFVVDTSDSLAASRDDVVGTVREALAKQPSGSVAGVVVVGAQARVDAAVKADLAWGAPRTEVDGSATDLASGLRVAGAMAPPDHARRIVVISDGRQTTGEDLGIETARLKRAEVAVDSVEIDPAFGADVSVVSVDVPSRARATNQLTIDVNVNVTVAQQANVTLLRDGKEVDSKLSDLSAGNSLVSFTQPAGDEANIEWTARVAGPNNGVFENDESRASTRVEGRPSVLLVEGSPGGANTLAAALNAAGTATKVTSPEQLGGLSDLAGVDAVVLVNVAAKRLSSEQTDAISSSVRQLGTGLLVMGGTSSYGAGDYLGSRLEELLPVTSEAKDPKRRSKVAQVFAVDVSGSMGACHCADDADGSNSRLEGGVTKTDIARDSAVRSLEAFKPEDEVGVLALDDRQRWLLDLGPVGDGTKAKKQMNDITHSEQLTNLDPSLTMSAERLRNSDASLRHIVLFTDGFTDTTKLRALAAQAKQLRDEGITVSVMGTGEGAAEALRGIADAGGGRYYAGRDLKELPDLLLEETKVVARRLIVEGNFLPEISSNAPVVANLTSAPPISGYLATTPRPSATQHLRIGDEKDPLLATWRVGLGQVSSWTSDSGERWSSAWKGWDGSSRFYSDVIRAILPAPAGSAQMRFDGASATIEAAFDEPVPDGATVTAQVVDPAGKEQAVTMVRNDDRTFTGTAETGAAGTYGVGVTAAANGTTNGKSDAAISTTAELGYSREYLSQGADTETLKSLSTQTGGRGLIRATQAFDADGLTPGNHRVDLRRRLLLAAALLWPMTIAMSRLRRSGAATVVESLRQRTGLDEVTSFITARRAKGAVPPAATANPGPPRPDPMSPGAPAKSPPPAAPSDRAVAPPRPEAKPKAPKPQAGSGSDSTLDSLLAAKRRRRDHN</sequence>
<dbReference type="HOGENOM" id="CLU_246578_0_0_11"/>
<feature type="transmembrane region" description="Helical" evidence="2">
    <location>
        <begin position="6"/>
        <end position="24"/>
    </location>
</feature>
<dbReference type="InterPro" id="IPR010768">
    <property type="entry name" value="GATase1-like"/>
</dbReference>
<evidence type="ECO:0000313" key="4">
    <source>
        <dbReference type="EMBL" id="CCM64283.1"/>
    </source>
</evidence>
<feature type="region of interest" description="Disordered" evidence="1">
    <location>
        <begin position="1468"/>
        <end position="1546"/>
    </location>
</feature>
<dbReference type="PANTHER" id="PTHR37947">
    <property type="entry name" value="BLL2462 PROTEIN"/>
    <property type="match status" value="1"/>
</dbReference>
<reference evidence="4 5" key="1">
    <citation type="journal article" date="2013" name="ISME J.">
        <title>Metabolic model for the filamentous 'Candidatus Microthrix parvicella' based on genomic and metagenomic analyses.</title>
        <authorList>
            <person name="Jon McIlroy S."/>
            <person name="Kristiansen R."/>
            <person name="Albertsen M."/>
            <person name="Michael Karst S."/>
            <person name="Rossetti S."/>
            <person name="Lund Nielsen J."/>
            <person name="Tandoi V."/>
            <person name="James Seviour R."/>
            <person name="Nielsen P.H."/>
        </authorList>
    </citation>
    <scope>NUCLEOTIDE SEQUENCE [LARGE SCALE GENOMIC DNA]</scope>
    <source>
        <strain evidence="4 5">RN1</strain>
    </source>
</reference>
<protein>
    <recommendedName>
        <fullName evidence="3">VWFA domain-containing protein</fullName>
    </recommendedName>
</protein>
<evidence type="ECO:0000259" key="3">
    <source>
        <dbReference type="PROSITE" id="PS50234"/>
    </source>
</evidence>